<evidence type="ECO:0000313" key="4">
    <source>
        <dbReference type="EMBL" id="KAE9592601.1"/>
    </source>
</evidence>
<reference evidence="5" key="1">
    <citation type="journal article" date="2020" name="Nat. Commun.">
        <title>Genome sequence of the cluster root forming white lupin.</title>
        <authorList>
            <person name="Hufnagel B."/>
            <person name="Marques A."/>
            <person name="Soriano A."/>
            <person name="Marques L."/>
            <person name="Divol F."/>
            <person name="Doumas P."/>
            <person name="Sallet E."/>
            <person name="Mancinotti D."/>
            <person name="Carrere S."/>
            <person name="Marande W."/>
            <person name="Arribat S."/>
            <person name="Keller J."/>
            <person name="Huneau C."/>
            <person name="Blein T."/>
            <person name="Aime D."/>
            <person name="Laguerre M."/>
            <person name="Taylor J."/>
            <person name="Schubert V."/>
            <person name="Nelson M."/>
            <person name="Geu-Flores F."/>
            <person name="Crespi M."/>
            <person name="Gallardo-Guerrero K."/>
            <person name="Delaux P.-M."/>
            <person name="Salse J."/>
            <person name="Berges H."/>
            <person name="Guyot R."/>
            <person name="Gouzy J."/>
            <person name="Peret B."/>
        </authorList>
    </citation>
    <scope>NUCLEOTIDE SEQUENCE [LARGE SCALE GENOMIC DNA]</scope>
    <source>
        <strain evidence="5">cv. Amiga</strain>
    </source>
</reference>
<dbReference type="PANTHER" id="PTHR31623:SF79">
    <property type="entry name" value="SALUTARIDINOL 7-O-ACETYLTRANSFERASE"/>
    <property type="match status" value="1"/>
</dbReference>
<dbReference type="PANTHER" id="PTHR31623">
    <property type="entry name" value="F21J9.9"/>
    <property type="match status" value="1"/>
</dbReference>
<dbReference type="Pfam" id="PF02458">
    <property type="entry name" value="Transferase"/>
    <property type="match status" value="1"/>
</dbReference>
<keyword evidence="5" id="KW-1185">Reference proteome</keyword>
<evidence type="ECO:0000256" key="3">
    <source>
        <dbReference type="ARBA" id="ARBA00023315"/>
    </source>
</evidence>
<accession>A0A6A4NU70</accession>
<evidence type="ECO:0000313" key="5">
    <source>
        <dbReference type="Proteomes" id="UP000447434"/>
    </source>
</evidence>
<dbReference type="OrthoDB" id="671439at2759"/>
<dbReference type="InterPro" id="IPR023213">
    <property type="entry name" value="CAT-like_dom_sf"/>
</dbReference>
<gene>
    <name evidence="4" type="ORF">Lalb_Chr19g0131001</name>
</gene>
<dbReference type="EMBL" id="WOCE01000019">
    <property type="protein sequence ID" value="KAE9592601.1"/>
    <property type="molecule type" value="Genomic_DNA"/>
</dbReference>
<dbReference type="GO" id="GO:0016746">
    <property type="term" value="F:acyltransferase activity"/>
    <property type="evidence" value="ECO:0007669"/>
    <property type="project" value="UniProtKB-KW"/>
</dbReference>
<organism evidence="4 5">
    <name type="scientific">Lupinus albus</name>
    <name type="common">White lupine</name>
    <name type="synonym">Lupinus termis</name>
    <dbReference type="NCBI Taxonomy" id="3870"/>
    <lineage>
        <taxon>Eukaryota</taxon>
        <taxon>Viridiplantae</taxon>
        <taxon>Streptophyta</taxon>
        <taxon>Embryophyta</taxon>
        <taxon>Tracheophyta</taxon>
        <taxon>Spermatophyta</taxon>
        <taxon>Magnoliopsida</taxon>
        <taxon>eudicotyledons</taxon>
        <taxon>Gunneridae</taxon>
        <taxon>Pentapetalae</taxon>
        <taxon>rosids</taxon>
        <taxon>fabids</taxon>
        <taxon>Fabales</taxon>
        <taxon>Fabaceae</taxon>
        <taxon>Papilionoideae</taxon>
        <taxon>50 kb inversion clade</taxon>
        <taxon>genistoids sensu lato</taxon>
        <taxon>core genistoids</taxon>
        <taxon>Genisteae</taxon>
        <taxon>Lupinus</taxon>
    </lineage>
</organism>
<comment type="similarity">
    <text evidence="1">Belongs to the plant acyltransferase family.</text>
</comment>
<dbReference type="Proteomes" id="UP000447434">
    <property type="component" value="Chromosome 19"/>
</dbReference>
<protein>
    <submittedName>
        <fullName evidence="4">Putative vinorine synthase</fullName>
    </submittedName>
</protein>
<dbReference type="AlphaFoldDB" id="A0A6A4NU70"/>
<keyword evidence="3" id="KW-0012">Acyltransferase</keyword>
<comment type="caution">
    <text evidence="4">The sequence shown here is derived from an EMBL/GenBank/DDBJ whole genome shotgun (WGS) entry which is preliminary data.</text>
</comment>
<evidence type="ECO:0000256" key="1">
    <source>
        <dbReference type="ARBA" id="ARBA00009861"/>
    </source>
</evidence>
<dbReference type="Gene3D" id="3.30.559.10">
    <property type="entry name" value="Chloramphenicol acetyltransferase-like domain"/>
    <property type="match status" value="2"/>
</dbReference>
<keyword evidence="2" id="KW-0808">Transferase</keyword>
<sequence>MEAKVEIVSTETIKPSTPTPDHLRDFKLSFFDQLILDQLYIPILLCYPHHDIKNAFGETSDYFSVISQKLKTSLSQTLTIYYPYCGTTVKDNISIECNDTGVVFIESKVHANLSDILKNPLLGEMVRDFLPFDPYNFDEPEVNLAIQLNQFSCGGIALGVSFNHKIGDAITVGYFLKAWSLIARGQGSDVVVPQMETANLYFPQRNKESANLRDIITKKEELVTKRFTFSGTNLSRLRDKLSSSSKNLSRVEAVSALIWKAALEAAIATSKEQKIRASKVCHIVGIRPRMVPPLPDVTRGNTYVHSLSPSLELKGDVGLHDFAEMTRKAVRSIDADYVSRLKGDGILKALEELKAPTEEGVPIYTFSGVSRSKYYESDFGWGKPTWVGTVARRPLKNAILLLPTRDSEGAEAWVTLSKVDMVEFERNPELLHYVSLDS</sequence>
<name>A0A6A4NU70_LUPAL</name>
<proteinExistence type="inferred from homology"/>
<evidence type="ECO:0000256" key="2">
    <source>
        <dbReference type="ARBA" id="ARBA00022679"/>
    </source>
</evidence>